<dbReference type="Proteomes" id="UP000195129">
    <property type="component" value="Unassembled WGS sequence"/>
</dbReference>
<dbReference type="Pfam" id="PF04740">
    <property type="entry name" value="LXG"/>
    <property type="match status" value="1"/>
</dbReference>
<dbReference type="PROSITE" id="PS51756">
    <property type="entry name" value="LXG"/>
    <property type="match status" value="1"/>
</dbReference>
<proteinExistence type="inferred from homology"/>
<evidence type="ECO:0000259" key="2">
    <source>
        <dbReference type="PROSITE" id="PS51756"/>
    </source>
</evidence>
<evidence type="ECO:0000256" key="1">
    <source>
        <dbReference type="ARBA" id="ARBA00034117"/>
    </source>
</evidence>
<evidence type="ECO:0000313" key="3">
    <source>
        <dbReference type="EMBL" id="OTY51249.1"/>
    </source>
</evidence>
<comment type="caution">
    <text evidence="3">The sequence shown here is derived from an EMBL/GenBank/DDBJ whole genome shotgun (WGS) entry which is preliminary data.</text>
</comment>
<organism evidence="3 4">
    <name type="scientific">Bacillus thuringiensis serovar yosoo</name>
    <dbReference type="NCBI Taxonomy" id="180848"/>
    <lineage>
        <taxon>Bacteria</taxon>
        <taxon>Bacillati</taxon>
        <taxon>Bacillota</taxon>
        <taxon>Bacilli</taxon>
        <taxon>Bacillales</taxon>
        <taxon>Bacillaceae</taxon>
        <taxon>Bacillus</taxon>
        <taxon>Bacillus cereus group</taxon>
    </lineage>
</organism>
<gene>
    <name evidence="3" type="ORF">BK746_31585</name>
</gene>
<name>A0A9X6IC76_BACTU</name>
<dbReference type="InterPro" id="IPR006829">
    <property type="entry name" value="LXG_dom"/>
</dbReference>
<accession>A0A9X6IC76</accession>
<feature type="domain" description="LXG" evidence="2">
    <location>
        <begin position="1"/>
        <end position="230"/>
    </location>
</feature>
<reference evidence="3 4" key="1">
    <citation type="submission" date="2016-10" db="EMBL/GenBank/DDBJ databases">
        <title>Comparative genomics of Bacillus thuringiensis reveals a path to pathogens against multiple invertebrate hosts.</title>
        <authorList>
            <person name="Zheng J."/>
            <person name="Gao Q."/>
            <person name="Liu H."/>
            <person name="Peng D."/>
            <person name="Ruan L."/>
            <person name="Sun M."/>
        </authorList>
    </citation>
    <scope>NUCLEOTIDE SEQUENCE [LARGE SCALE GENOMIC DNA]</scope>
    <source>
        <strain evidence="3">BGSC 4CA1</strain>
    </source>
</reference>
<protein>
    <recommendedName>
        <fullName evidence="2">LXG domain-containing protein</fullName>
    </recommendedName>
</protein>
<dbReference type="RefSeq" id="WP_087967961.1">
    <property type="nucleotide sequence ID" value="NZ_NFDN01000077.1"/>
</dbReference>
<comment type="similarity">
    <text evidence="1">In the N-terminal section; belongs to the LXG family.</text>
</comment>
<evidence type="ECO:0000313" key="4">
    <source>
        <dbReference type="Proteomes" id="UP000195129"/>
    </source>
</evidence>
<sequence>MDKNIELQEVKELQTRFNSNVEELNQHFESVLQKIMGVTQISSFQGKTADGIKGYLAMVHGKIISSYMESAELLKGQFQKTVEDFSSTVDSDADVKIYGIYLDDVKKRINGYNEGFNHSNDEARQTVGSISDIIAIQYPSSSGITEGSVKSQKEISDTLEKLETYNSQQNDLQAFREMMHALDSGMNQIRTNSGDFSSSSIEKIMSSKWYGTINNSTTGGSNGNSGDGLSIGDILLMLATKGTVITGKMGFVLGALNFVQNAKPKRTDLIDIQKGFLANGKIANTWSKWLKGVNSAFSVASSKSLFGKGLKEIPLVGKAVTTMGKVAQEFSTIEKVAAKVGNLNHSLPENSIKAINVPKHIIKNLKPFGIPAVLINSAFEVGELHTALKSDKTGVEQATDVTYSVAKVAGNTYFSWAGGVGGVEAGGALGTLICPGIGTAVGAIAGGIIGATVGSTVFSKAFEYIAPRKKMKEYASNFTKSIKKWFE</sequence>
<dbReference type="AlphaFoldDB" id="A0A9X6IC76"/>
<dbReference type="EMBL" id="NFDN01000077">
    <property type="protein sequence ID" value="OTY51249.1"/>
    <property type="molecule type" value="Genomic_DNA"/>
</dbReference>